<evidence type="ECO:0000256" key="2">
    <source>
        <dbReference type="ARBA" id="ARBA00022729"/>
    </source>
</evidence>
<evidence type="ECO:0000313" key="4">
    <source>
        <dbReference type="EMBL" id="MCK7595601.1"/>
    </source>
</evidence>
<evidence type="ECO:0000313" key="5">
    <source>
        <dbReference type="Proteomes" id="UP001431449"/>
    </source>
</evidence>
<dbReference type="PANTHER" id="PTHR34216:SF3">
    <property type="entry name" value="POLY-BETA-1,6-N-ACETYL-D-GLUCOSAMINE N-DEACETYLASE"/>
    <property type="match status" value="1"/>
</dbReference>
<dbReference type="PANTHER" id="PTHR34216">
    <property type="match status" value="1"/>
</dbReference>
<dbReference type="Proteomes" id="UP001431449">
    <property type="component" value="Unassembled WGS sequence"/>
</dbReference>
<keyword evidence="5" id="KW-1185">Reference proteome</keyword>
<accession>A0ABT0GM27</accession>
<evidence type="ECO:0000256" key="1">
    <source>
        <dbReference type="ARBA" id="ARBA00004613"/>
    </source>
</evidence>
<gene>
    <name evidence="4" type="ORF">M0G41_18290</name>
</gene>
<keyword evidence="2" id="KW-0732">Signal</keyword>
<organism evidence="4 5">
    <name type="scientific">Pseudomarimonas salicorniae</name>
    <dbReference type="NCBI Taxonomy" id="2933270"/>
    <lineage>
        <taxon>Bacteria</taxon>
        <taxon>Pseudomonadati</taxon>
        <taxon>Pseudomonadota</taxon>
        <taxon>Gammaproteobacteria</taxon>
        <taxon>Lysobacterales</taxon>
        <taxon>Lysobacteraceae</taxon>
        <taxon>Pseudomarimonas</taxon>
    </lineage>
</organism>
<dbReference type="Pfam" id="PF01522">
    <property type="entry name" value="Polysacc_deac_1"/>
    <property type="match status" value="1"/>
</dbReference>
<dbReference type="InterPro" id="IPR051398">
    <property type="entry name" value="Polysacch_Deacetylase"/>
</dbReference>
<dbReference type="InterPro" id="IPR002509">
    <property type="entry name" value="NODB_dom"/>
</dbReference>
<comment type="caution">
    <text evidence="4">The sequence shown here is derived from an EMBL/GenBank/DDBJ whole genome shotgun (WGS) entry which is preliminary data.</text>
</comment>
<dbReference type="EMBL" id="JALNMH010000023">
    <property type="protein sequence ID" value="MCK7595601.1"/>
    <property type="molecule type" value="Genomic_DNA"/>
</dbReference>
<feature type="domain" description="NodB homology" evidence="3">
    <location>
        <begin position="61"/>
        <end position="267"/>
    </location>
</feature>
<dbReference type="InterPro" id="IPR011330">
    <property type="entry name" value="Glyco_hydro/deAcase_b/a-brl"/>
</dbReference>
<dbReference type="RefSeq" id="WP_248211656.1">
    <property type="nucleotide sequence ID" value="NZ_JALNMH010000023.1"/>
</dbReference>
<sequence length="267" mass="29675">MPGCPILTYHSQLLFGNDYRNNSHVGLAADLEVIAASGRQIIGLRELVASLRGARDLPLDELVCITFDDGPDFDWLDIEHPEHGPQPSFATLLRRHAAAHPGQRPICATSFVIADAGARHEISTQAMGREWMNDHWWREAAASGLLQIDSHGLDHRHPCLAPGDADWGHFHAIADEVSCAQQVDAANSIIAERSGQPPRIFAYPYGQASEYLRSEYLPRHGQRLGLEAAVSIEPGHFHWDSDPWFLPRYVSLAHWHSPEELASLLRG</sequence>
<dbReference type="Gene3D" id="3.20.20.370">
    <property type="entry name" value="Glycoside hydrolase/deacetylase"/>
    <property type="match status" value="1"/>
</dbReference>
<dbReference type="SUPFAM" id="SSF88713">
    <property type="entry name" value="Glycoside hydrolase/deacetylase"/>
    <property type="match status" value="1"/>
</dbReference>
<evidence type="ECO:0000259" key="3">
    <source>
        <dbReference type="PROSITE" id="PS51677"/>
    </source>
</evidence>
<proteinExistence type="predicted"/>
<dbReference type="CDD" id="cd10918">
    <property type="entry name" value="CE4_NodB_like_5s_6s"/>
    <property type="match status" value="1"/>
</dbReference>
<comment type="subcellular location">
    <subcellularLocation>
        <location evidence="1">Secreted</location>
    </subcellularLocation>
</comment>
<protein>
    <submittedName>
        <fullName evidence="4">Polysaccharide deacetylase family protein</fullName>
    </submittedName>
</protein>
<name>A0ABT0GM27_9GAMM</name>
<dbReference type="PROSITE" id="PS51677">
    <property type="entry name" value="NODB"/>
    <property type="match status" value="1"/>
</dbReference>
<reference evidence="4" key="1">
    <citation type="submission" date="2022-04" db="EMBL/GenBank/DDBJ databases">
        <title>Lysobacter sp. CAU 1642 isolated from sea sand.</title>
        <authorList>
            <person name="Kim W."/>
        </authorList>
    </citation>
    <scope>NUCLEOTIDE SEQUENCE</scope>
    <source>
        <strain evidence="4">CAU 1642</strain>
    </source>
</reference>